<proteinExistence type="predicted"/>
<evidence type="ECO:0000256" key="3">
    <source>
        <dbReference type="PROSITE-ProRule" id="PRU00023"/>
    </source>
</evidence>
<feature type="repeat" description="ANK" evidence="3">
    <location>
        <begin position="199"/>
        <end position="231"/>
    </location>
</feature>
<accession>A0A812B4D4</accession>
<feature type="repeat" description="ANK" evidence="3">
    <location>
        <begin position="95"/>
        <end position="127"/>
    </location>
</feature>
<reference evidence="5" key="1">
    <citation type="submission" date="2021-01" db="EMBL/GenBank/DDBJ databases">
        <authorList>
            <person name="Li R."/>
            <person name="Bekaert M."/>
        </authorList>
    </citation>
    <scope>NUCLEOTIDE SEQUENCE</scope>
    <source>
        <strain evidence="5">Farmed</strain>
    </source>
</reference>
<dbReference type="EMBL" id="CAHIKZ030000307">
    <property type="protein sequence ID" value="CAE1167787.1"/>
    <property type="molecule type" value="Genomic_DNA"/>
</dbReference>
<keyword evidence="2 3" id="KW-0040">ANK repeat</keyword>
<dbReference type="PROSITE" id="PS50297">
    <property type="entry name" value="ANK_REP_REGION"/>
    <property type="match status" value="7"/>
</dbReference>
<dbReference type="PANTHER" id="PTHR24171">
    <property type="entry name" value="ANKYRIN REPEAT DOMAIN-CONTAINING PROTEIN 39-RELATED"/>
    <property type="match status" value="1"/>
</dbReference>
<evidence type="ECO:0000259" key="4">
    <source>
        <dbReference type="PROSITE" id="PS50225"/>
    </source>
</evidence>
<dbReference type="OrthoDB" id="448455at2759"/>
<dbReference type="PROSITE" id="PS50088">
    <property type="entry name" value="ANK_REPEAT"/>
    <property type="match status" value="7"/>
</dbReference>
<feature type="repeat" description="ANK" evidence="3">
    <location>
        <begin position="299"/>
        <end position="331"/>
    </location>
</feature>
<dbReference type="GO" id="GO:0035556">
    <property type="term" value="P:intracellular signal transduction"/>
    <property type="evidence" value="ECO:0007669"/>
    <property type="project" value="InterPro"/>
</dbReference>
<feature type="repeat" description="ANK" evidence="3">
    <location>
        <begin position="166"/>
        <end position="198"/>
    </location>
</feature>
<dbReference type="Pfam" id="PF07525">
    <property type="entry name" value="SOCS_box"/>
    <property type="match status" value="1"/>
</dbReference>
<dbReference type="PRINTS" id="PR01415">
    <property type="entry name" value="ANKYRIN"/>
</dbReference>
<feature type="repeat" description="ANK" evidence="3">
    <location>
        <begin position="129"/>
        <end position="153"/>
    </location>
</feature>
<keyword evidence="1" id="KW-0677">Repeat</keyword>
<dbReference type="InterPro" id="IPR002110">
    <property type="entry name" value="Ankyrin_rpt"/>
</dbReference>
<dbReference type="SMART" id="SM00248">
    <property type="entry name" value="ANK"/>
    <property type="match status" value="12"/>
</dbReference>
<feature type="domain" description="SOCS box" evidence="4">
    <location>
        <begin position="457"/>
        <end position="509"/>
    </location>
</feature>
<dbReference type="AlphaFoldDB" id="A0A812B4D4"/>
<dbReference type="Gene3D" id="1.25.40.20">
    <property type="entry name" value="Ankyrin repeat-containing domain"/>
    <property type="match status" value="2"/>
</dbReference>
<dbReference type="InterPro" id="IPR036770">
    <property type="entry name" value="Ankyrin_rpt-contain_sf"/>
</dbReference>
<dbReference type="PANTHER" id="PTHR24171:SF8">
    <property type="entry name" value="BRCA1-ASSOCIATED RING DOMAIN PROTEIN 1"/>
    <property type="match status" value="1"/>
</dbReference>
<sequence length="509" mass="56137">MVRNRTLTERIVVGVVLFFRHIRYLELNKALCLAARNGSTAVVELILLRARPPPSLYYTDETGKKALHHAVSNGSLEMVKFLTRAGSVLNSSDSEGKTPLLLACARGFTDIVRFLISEGSHVNLSRNHNDERALHIAAGAGHVDVVRILLEEGRANLDVQTSVSRGGVTPLHKACRNGHTEVVKLLCERGADLEVRDSENRKAVHLAAESDSLPVVELLIRHGAEVQVSDKYGMSLLHYAVSVKNVAMVEMVLDTGRVDVNVPNLHGEYPIHIAIVHKLDRIVELLVSAGANIHVMTPHNDTPLLLAASIGSYHIVDILLKEGADVNAKSADSSTALHKVQYSRCNNTERDRISNILIEYGANINCQDNRGFTPLHSTACKCLMGQVSVSSLRILVGAGAKVSHDIPNRNSPLCWLVWNGGYEAARFLVQAGWNLNQEAWIDLPGKTEEQSIFHQWLKHMRSTPWTLASLCRQNIRNYLLDIRGGQEIVSTVRELPIPTKLKGFLTLAE</sequence>
<feature type="repeat" description="ANK" evidence="3">
    <location>
        <begin position="62"/>
        <end position="94"/>
    </location>
</feature>
<evidence type="ECO:0000313" key="6">
    <source>
        <dbReference type="Proteomes" id="UP000597762"/>
    </source>
</evidence>
<dbReference type="InterPro" id="IPR001496">
    <property type="entry name" value="SOCS_box"/>
</dbReference>
<gene>
    <name evidence="5" type="ORF">SPHA_9606</name>
</gene>
<dbReference type="SUPFAM" id="SSF158235">
    <property type="entry name" value="SOCS box-like"/>
    <property type="match status" value="1"/>
</dbReference>
<dbReference type="InterPro" id="IPR036036">
    <property type="entry name" value="SOCS_box-like_dom_sf"/>
</dbReference>
<organism evidence="5 6">
    <name type="scientific">Acanthosepion pharaonis</name>
    <name type="common">Pharaoh cuttlefish</name>
    <name type="synonym">Sepia pharaonis</name>
    <dbReference type="NCBI Taxonomy" id="158019"/>
    <lineage>
        <taxon>Eukaryota</taxon>
        <taxon>Metazoa</taxon>
        <taxon>Spiralia</taxon>
        <taxon>Lophotrochozoa</taxon>
        <taxon>Mollusca</taxon>
        <taxon>Cephalopoda</taxon>
        <taxon>Coleoidea</taxon>
        <taxon>Decapodiformes</taxon>
        <taxon>Sepiida</taxon>
        <taxon>Sepiina</taxon>
        <taxon>Sepiidae</taxon>
        <taxon>Acanthosepion</taxon>
    </lineage>
</organism>
<dbReference type="Pfam" id="PF00023">
    <property type="entry name" value="Ank"/>
    <property type="match status" value="1"/>
</dbReference>
<protein>
    <recommendedName>
        <fullName evidence="4">SOCS box domain-containing protein</fullName>
    </recommendedName>
</protein>
<keyword evidence="6" id="KW-1185">Reference proteome</keyword>
<evidence type="ECO:0000313" key="5">
    <source>
        <dbReference type="EMBL" id="CAE1167787.1"/>
    </source>
</evidence>
<evidence type="ECO:0000256" key="1">
    <source>
        <dbReference type="ARBA" id="ARBA00022737"/>
    </source>
</evidence>
<dbReference type="PROSITE" id="PS50225">
    <property type="entry name" value="SOCS"/>
    <property type="match status" value="1"/>
</dbReference>
<evidence type="ECO:0000256" key="2">
    <source>
        <dbReference type="ARBA" id="ARBA00023043"/>
    </source>
</evidence>
<dbReference type="Pfam" id="PF12796">
    <property type="entry name" value="Ank_2"/>
    <property type="match status" value="4"/>
</dbReference>
<name>A0A812B4D4_ACAPH</name>
<dbReference type="SUPFAM" id="SSF48403">
    <property type="entry name" value="Ankyrin repeat"/>
    <property type="match status" value="1"/>
</dbReference>
<dbReference type="Proteomes" id="UP000597762">
    <property type="component" value="Unassembled WGS sequence"/>
</dbReference>
<feature type="repeat" description="ANK" evidence="3">
    <location>
        <begin position="266"/>
        <end position="298"/>
    </location>
</feature>
<comment type="caution">
    <text evidence="5">The sequence shown here is derived from an EMBL/GenBank/DDBJ whole genome shotgun (WGS) entry which is preliminary data.</text>
</comment>